<protein>
    <submittedName>
        <fullName evidence="2">Uncharacterized protein</fullName>
    </submittedName>
</protein>
<dbReference type="EMBL" id="BAAAPE010000007">
    <property type="protein sequence ID" value="GAA2071425.1"/>
    <property type="molecule type" value="Genomic_DNA"/>
</dbReference>
<evidence type="ECO:0000313" key="2">
    <source>
        <dbReference type="EMBL" id="GAA2071425.1"/>
    </source>
</evidence>
<reference evidence="2 3" key="1">
    <citation type="journal article" date="2019" name="Int. J. Syst. Evol. Microbiol.">
        <title>The Global Catalogue of Microorganisms (GCM) 10K type strain sequencing project: providing services to taxonomists for standard genome sequencing and annotation.</title>
        <authorList>
            <consortium name="The Broad Institute Genomics Platform"/>
            <consortium name="The Broad Institute Genome Sequencing Center for Infectious Disease"/>
            <person name="Wu L."/>
            <person name="Ma J."/>
        </authorList>
    </citation>
    <scope>NUCLEOTIDE SEQUENCE [LARGE SCALE GENOMIC DNA]</scope>
    <source>
        <strain evidence="2 3">JCM 15478</strain>
    </source>
</reference>
<comment type="caution">
    <text evidence="2">The sequence shown here is derived from an EMBL/GenBank/DDBJ whole genome shotgun (WGS) entry which is preliminary data.</text>
</comment>
<gene>
    <name evidence="2" type="ORF">GCM10009801_23050</name>
</gene>
<name>A0ABN2VSU1_9ACTN</name>
<proteinExistence type="predicted"/>
<keyword evidence="3" id="KW-1185">Reference proteome</keyword>
<accession>A0ABN2VSU1</accession>
<evidence type="ECO:0000256" key="1">
    <source>
        <dbReference type="SAM" id="MobiDB-lite"/>
    </source>
</evidence>
<evidence type="ECO:0000313" key="3">
    <source>
        <dbReference type="Proteomes" id="UP001500016"/>
    </source>
</evidence>
<organism evidence="2 3">
    <name type="scientific">Streptomyces albiaxialis</name>
    <dbReference type="NCBI Taxonomy" id="329523"/>
    <lineage>
        <taxon>Bacteria</taxon>
        <taxon>Bacillati</taxon>
        <taxon>Actinomycetota</taxon>
        <taxon>Actinomycetes</taxon>
        <taxon>Kitasatosporales</taxon>
        <taxon>Streptomycetaceae</taxon>
        <taxon>Streptomyces</taxon>
    </lineage>
</organism>
<feature type="region of interest" description="Disordered" evidence="1">
    <location>
        <begin position="118"/>
        <end position="145"/>
    </location>
</feature>
<sequence length="145" mass="16312">MIARPEVSALGILLGERCYHEPDLVVGLAPDGLTQHVARVQAEVVENFRQHELEFAAQLLSDLNRFVTRLGNLSPERQGLLRGEARRRLSEQERVTLAGNAERAPLWEADWRQLGLRRQLREAQPSGEPGTDRTDTRGSGQGIRR</sequence>
<dbReference type="Proteomes" id="UP001500016">
    <property type="component" value="Unassembled WGS sequence"/>
</dbReference>